<proteinExistence type="predicted"/>
<protein>
    <submittedName>
        <fullName evidence="1">Uncharacterized protein</fullName>
    </submittedName>
</protein>
<keyword evidence="2" id="KW-1185">Reference proteome</keyword>
<sequence>MTSFPRPSRLPYLNPRAYLRYGVERDVQCEMWETVEKAGLTSINQQQQDHVFTCSFIPDEMKYICIQYCSKNYNPKEEVAV</sequence>
<evidence type="ECO:0000313" key="2">
    <source>
        <dbReference type="Proteomes" id="UP000887116"/>
    </source>
</evidence>
<dbReference type="Proteomes" id="UP000887116">
    <property type="component" value="Unassembled WGS sequence"/>
</dbReference>
<evidence type="ECO:0000313" key="1">
    <source>
        <dbReference type="EMBL" id="GFR01428.1"/>
    </source>
</evidence>
<organism evidence="1 2">
    <name type="scientific">Trichonephila clavata</name>
    <name type="common">Joro spider</name>
    <name type="synonym">Nephila clavata</name>
    <dbReference type="NCBI Taxonomy" id="2740835"/>
    <lineage>
        <taxon>Eukaryota</taxon>
        <taxon>Metazoa</taxon>
        <taxon>Ecdysozoa</taxon>
        <taxon>Arthropoda</taxon>
        <taxon>Chelicerata</taxon>
        <taxon>Arachnida</taxon>
        <taxon>Araneae</taxon>
        <taxon>Araneomorphae</taxon>
        <taxon>Entelegynae</taxon>
        <taxon>Araneoidea</taxon>
        <taxon>Nephilidae</taxon>
        <taxon>Trichonephila</taxon>
    </lineage>
</organism>
<comment type="caution">
    <text evidence="1">The sequence shown here is derived from an EMBL/GenBank/DDBJ whole genome shotgun (WGS) entry which is preliminary data.</text>
</comment>
<gene>
    <name evidence="1" type="ORF">TNCT_273081</name>
</gene>
<accession>A0A8X6GD30</accession>
<reference evidence="1" key="1">
    <citation type="submission" date="2020-07" db="EMBL/GenBank/DDBJ databases">
        <title>Multicomponent nature underlies the extraordinary mechanical properties of spider dragline silk.</title>
        <authorList>
            <person name="Kono N."/>
            <person name="Nakamura H."/>
            <person name="Mori M."/>
            <person name="Yoshida Y."/>
            <person name="Ohtoshi R."/>
            <person name="Malay A.D."/>
            <person name="Moran D.A.P."/>
            <person name="Tomita M."/>
            <person name="Numata K."/>
            <person name="Arakawa K."/>
        </authorList>
    </citation>
    <scope>NUCLEOTIDE SEQUENCE</scope>
</reference>
<dbReference type="AlphaFoldDB" id="A0A8X6GD30"/>
<dbReference type="EMBL" id="BMAO01025259">
    <property type="protein sequence ID" value="GFR01428.1"/>
    <property type="molecule type" value="Genomic_DNA"/>
</dbReference>
<name>A0A8X6GD30_TRICU</name>